<sequence>MKMPSKSGAFDRSELDKHVDAIGDLVTGASHAVGDLVLAPDKTQTVVKNRLCTAGTMIAYSPTSASAAAARPWTVSSENGQFTVGHDSSAATDRTFHYELRRRG</sequence>
<reference evidence="1 2" key="1">
    <citation type="submission" date="2020-08" db="EMBL/GenBank/DDBJ databases">
        <title>Genomic Encyclopedia of Type Strains, Phase IV (KMG-IV): sequencing the most valuable type-strain genomes for metagenomic binning, comparative biology and taxonomic classification.</title>
        <authorList>
            <person name="Goeker M."/>
        </authorList>
    </citation>
    <scope>NUCLEOTIDE SEQUENCE [LARGE SCALE GENOMIC DNA]</scope>
    <source>
        <strain evidence="1 2">DSM 5686</strain>
    </source>
</reference>
<accession>A0ABR6DAL5</accession>
<comment type="caution">
    <text evidence="1">The sequence shown here is derived from an EMBL/GenBank/DDBJ whole genome shotgun (WGS) entry which is preliminary data.</text>
</comment>
<dbReference type="Proteomes" id="UP000565455">
    <property type="component" value="Unassembled WGS sequence"/>
</dbReference>
<name>A0ABR6DAL5_9HYPH</name>
<dbReference type="RefSeq" id="WP_182592067.1">
    <property type="nucleotide sequence ID" value="NZ_JACJIM010000003.1"/>
</dbReference>
<evidence type="ECO:0000313" key="1">
    <source>
        <dbReference type="EMBL" id="MBA9063134.1"/>
    </source>
</evidence>
<organism evidence="1 2">
    <name type="scientific">Methylobacterium fujisawaense</name>
    <dbReference type="NCBI Taxonomy" id="107400"/>
    <lineage>
        <taxon>Bacteria</taxon>
        <taxon>Pseudomonadati</taxon>
        <taxon>Pseudomonadota</taxon>
        <taxon>Alphaproteobacteria</taxon>
        <taxon>Hyphomicrobiales</taxon>
        <taxon>Methylobacteriaceae</taxon>
        <taxon>Methylobacterium</taxon>
    </lineage>
</organism>
<gene>
    <name evidence="1" type="ORF">GGQ91_002522</name>
</gene>
<proteinExistence type="predicted"/>
<keyword evidence="2" id="KW-1185">Reference proteome</keyword>
<protein>
    <submittedName>
        <fullName evidence="1">Uncharacterized protein</fullName>
    </submittedName>
</protein>
<dbReference type="EMBL" id="JACJIM010000003">
    <property type="protein sequence ID" value="MBA9063134.1"/>
    <property type="molecule type" value="Genomic_DNA"/>
</dbReference>
<dbReference type="GeneID" id="96604221"/>
<evidence type="ECO:0000313" key="2">
    <source>
        <dbReference type="Proteomes" id="UP000565455"/>
    </source>
</evidence>